<proteinExistence type="predicted"/>
<reference evidence="2 3" key="1">
    <citation type="submission" date="2018-03" db="EMBL/GenBank/DDBJ databases">
        <title>Genomic Encyclopedia of Archaeal and Bacterial Type Strains, Phase II (KMG-II): from individual species to whole genera.</title>
        <authorList>
            <person name="Goeker M."/>
        </authorList>
    </citation>
    <scope>NUCLEOTIDE SEQUENCE [LARGE SCALE GENOMIC DNA]</scope>
    <source>
        <strain evidence="2 3">DSM 28229</strain>
    </source>
</reference>
<dbReference type="OrthoDB" id="1027344at2"/>
<evidence type="ECO:0000313" key="2">
    <source>
        <dbReference type="EMBL" id="PWJ39188.1"/>
    </source>
</evidence>
<dbReference type="RefSeq" id="WP_109620997.1">
    <property type="nucleotide sequence ID" value="NZ_QGDO01000006.1"/>
</dbReference>
<gene>
    <name evidence="2" type="ORF">BC781_10689</name>
</gene>
<dbReference type="AlphaFoldDB" id="A0A315Z5K3"/>
<dbReference type="EMBL" id="QGDO01000006">
    <property type="protein sequence ID" value="PWJ39188.1"/>
    <property type="molecule type" value="Genomic_DNA"/>
</dbReference>
<protein>
    <recommendedName>
        <fullName evidence="4">BlaR1 peptidase M56</fullName>
    </recommendedName>
</protein>
<keyword evidence="3" id="KW-1185">Reference proteome</keyword>
<evidence type="ECO:0008006" key="4">
    <source>
        <dbReference type="Google" id="ProtNLM"/>
    </source>
</evidence>
<evidence type="ECO:0000313" key="3">
    <source>
        <dbReference type="Proteomes" id="UP000245535"/>
    </source>
</evidence>
<feature type="transmembrane region" description="Helical" evidence="1">
    <location>
        <begin position="51"/>
        <end position="69"/>
    </location>
</feature>
<keyword evidence="1" id="KW-1133">Transmembrane helix</keyword>
<evidence type="ECO:0000256" key="1">
    <source>
        <dbReference type="SAM" id="Phobius"/>
    </source>
</evidence>
<accession>A0A315Z5K3</accession>
<dbReference type="Proteomes" id="UP000245535">
    <property type="component" value="Unassembled WGS sequence"/>
</dbReference>
<organism evidence="2 3">
    <name type="scientific">Sediminitomix flava</name>
    <dbReference type="NCBI Taxonomy" id="379075"/>
    <lineage>
        <taxon>Bacteria</taxon>
        <taxon>Pseudomonadati</taxon>
        <taxon>Bacteroidota</taxon>
        <taxon>Cytophagia</taxon>
        <taxon>Cytophagales</taxon>
        <taxon>Flammeovirgaceae</taxon>
        <taxon>Sediminitomix</taxon>
    </lineage>
</organism>
<name>A0A315Z5K3_SEDFL</name>
<keyword evidence="1" id="KW-0472">Membrane</keyword>
<comment type="caution">
    <text evidence="2">The sequence shown here is derived from an EMBL/GenBank/DDBJ whole genome shotgun (WGS) entry which is preliminary data.</text>
</comment>
<keyword evidence="1" id="KW-0812">Transmembrane</keyword>
<sequence length="111" mass="13967">MRVIVHEKFCRLIKVQGITLYPWVILRDQYSKSDLVLLNHEHIHIKQQKELWILPFYIFYLTHYLWNLLKYRDHYKAYRMICFEREAYDHEHDFTYPNRKKWGAAFRYLIS</sequence>